<evidence type="ECO:0000259" key="4">
    <source>
        <dbReference type="PROSITE" id="PS50977"/>
    </source>
</evidence>
<protein>
    <submittedName>
        <fullName evidence="5">TetR/AcrR family transcriptional regulator</fullName>
    </submittedName>
</protein>
<evidence type="ECO:0000313" key="5">
    <source>
        <dbReference type="EMBL" id="NVL08260.1"/>
    </source>
</evidence>
<keyword evidence="1 2" id="KW-0238">DNA-binding</keyword>
<dbReference type="GO" id="GO:0003677">
    <property type="term" value="F:DNA binding"/>
    <property type="evidence" value="ECO:0007669"/>
    <property type="project" value="UniProtKB-UniRule"/>
</dbReference>
<feature type="DNA-binding region" description="H-T-H motif" evidence="2">
    <location>
        <begin position="31"/>
        <end position="50"/>
    </location>
</feature>
<dbReference type="PROSITE" id="PS50977">
    <property type="entry name" value="HTH_TETR_2"/>
    <property type="match status" value="1"/>
</dbReference>
<dbReference type="Gene3D" id="1.10.357.10">
    <property type="entry name" value="Tetracycline Repressor, domain 2"/>
    <property type="match status" value="1"/>
</dbReference>
<feature type="compositionally biased region" description="Low complexity" evidence="3">
    <location>
        <begin position="189"/>
        <end position="218"/>
    </location>
</feature>
<comment type="caution">
    <text evidence="5">The sequence shown here is derived from an EMBL/GenBank/DDBJ whole genome shotgun (WGS) entry which is preliminary data.</text>
</comment>
<dbReference type="Pfam" id="PF17937">
    <property type="entry name" value="TetR_C_28"/>
    <property type="match status" value="1"/>
</dbReference>
<dbReference type="SUPFAM" id="SSF46689">
    <property type="entry name" value="Homeodomain-like"/>
    <property type="match status" value="1"/>
</dbReference>
<gene>
    <name evidence="5" type="ORF">HU230_21380</name>
</gene>
<name>A0A973WS61_9BRAD</name>
<dbReference type="InterPro" id="IPR041479">
    <property type="entry name" value="TetR_CgmR_C"/>
</dbReference>
<sequence>MDNPSRSERSRNAALDAAITIVTRDGPGRLTLDAIARESGLSKGGVMHQFRTKEAVLRALLEQQMAHFEEFSTRYLEKARATTDQPELAAQIATLREAISTPRAGAFALLAAMNENPELMAMPRDVDIKKIALMKAEARDPDLALLRWAAARGLLLSSLFGLSSLTDAERDRLFERLLDDSKWTAIEQGATAAAKPSKASATRAASPRPAGARAAKPASARKRG</sequence>
<dbReference type="AlphaFoldDB" id="A0A973WS61"/>
<dbReference type="RefSeq" id="WP_176531795.1">
    <property type="nucleotide sequence ID" value="NZ_CP088022.1"/>
</dbReference>
<evidence type="ECO:0000256" key="3">
    <source>
        <dbReference type="SAM" id="MobiDB-lite"/>
    </source>
</evidence>
<accession>A0A973WS61</accession>
<dbReference type="InterPro" id="IPR001647">
    <property type="entry name" value="HTH_TetR"/>
</dbReference>
<dbReference type="Pfam" id="PF00440">
    <property type="entry name" value="TetR_N"/>
    <property type="match status" value="1"/>
</dbReference>
<evidence type="ECO:0000256" key="1">
    <source>
        <dbReference type="ARBA" id="ARBA00023125"/>
    </source>
</evidence>
<dbReference type="InterPro" id="IPR009057">
    <property type="entry name" value="Homeodomain-like_sf"/>
</dbReference>
<dbReference type="EMBL" id="JABWSX010000001">
    <property type="protein sequence ID" value="NVL08260.1"/>
    <property type="molecule type" value="Genomic_DNA"/>
</dbReference>
<proteinExistence type="predicted"/>
<feature type="region of interest" description="Disordered" evidence="3">
    <location>
        <begin position="189"/>
        <end position="224"/>
    </location>
</feature>
<evidence type="ECO:0000256" key="2">
    <source>
        <dbReference type="PROSITE-ProRule" id="PRU00335"/>
    </source>
</evidence>
<feature type="domain" description="HTH tetR-type" evidence="4">
    <location>
        <begin position="8"/>
        <end position="68"/>
    </location>
</feature>
<reference evidence="5" key="1">
    <citation type="submission" date="2020-06" db="EMBL/GenBank/DDBJ databases">
        <title>Whole Genome Sequence of Bradyrhizobium sp. Strain 66S1MB.</title>
        <authorList>
            <person name="Bromfield E."/>
            <person name="Cloutier S."/>
        </authorList>
    </citation>
    <scope>NUCLEOTIDE SEQUENCE</scope>
    <source>
        <strain evidence="5">66S1MB</strain>
    </source>
</reference>
<organism evidence="5">
    <name type="scientific">Bradyrhizobium quebecense</name>
    <dbReference type="NCBI Taxonomy" id="2748629"/>
    <lineage>
        <taxon>Bacteria</taxon>
        <taxon>Pseudomonadati</taxon>
        <taxon>Pseudomonadota</taxon>
        <taxon>Alphaproteobacteria</taxon>
        <taxon>Hyphomicrobiales</taxon>
        <taxon>Nitrobacteraceae</taxon>
        <taxon>Bradyrhizobium</taxon>
    </lineage>
</organism>